<evidence type="ECO:0000256" key="3">
    <source>
        <dbReference type="SAM" id="Phobius"/>
    </source>
</evidence>
<dbReference type="GO" id="GO:0016020">
    <property type="term" value="C:membrane"/>
    <property type="evidence" value="ECO:0007669"/>
    <property type="project" value="UniProtKB-UniRule"/>
</dbReference>
<dbReference type="Proteomes" id="UP000252419">
    <property type="component" value="Unassembled WGS sequence"/>
</dbReference>
<dbReference type="Gene3D" id="3.30.1330.60">
    <property type="entry name" value="OmpA-like domain"/>
    <property type="match status" value="1"/>
</dbReference>
<dbReference type="RefSeq" id="WP_114124127.1">
    <property type="nucleotide sequence ID" value="NZ_JPWA01000078.1"/>
</dbReference>
<protein>
    <recommendedName>
        <fullName evidence="4">OmpA-like domain-containing protein</fullName>
    </recommendedName>
</protein>
<keyword evidence="6" id="KW-1185">Reference proteome</keyword>
<dbReference type="EMBL" id="JPWA01000078">
    <property type="protein sequence ID" value="RCK03438.1"/>
    <property type="molecule type" value="Genomic_DNA"/>
</dbReference>
<sequence>MTGLSRRRNRDVNTWPGFVDALATLLMVIIFLLMIFVVAQVYLGAALSGRDQALNDLTAQVNELTNLLSLERTNNQRMELELTQLTTELSNTSDQRDELRDRAAALASQLSAAELSADEMEKKLLAALANLEEKEAELSTAREKADEQMADQESRIAELSALLASRAAELEDEKKLSTEAQAQVAALNQQMLALRQQLQKIQAALEVSERENEDKQAQIVNLGQRLNAALATKVAELQRYRSEFFGRLREVLGDRQDIRVVGDRFVFQSEVLFTSGSADLGEEGQEQLAKLGDTLKTISAEIPDDIDWVMRVDGHTDKVPIRNLKFASNWELSAARAISVVKFLIDRGVPPNRLVAAGFGEYQPLDNRDDEIAYRRNRRIEFKITER</sequence>
<gene>
    <name evidence="5" type="ORF">TH5_25545</name>
</gene>
<keyword evidence="3" id="KW-1133">Transmembrane helix</keyword>
<evidence type="ECO:0000259" key="4">
    <source>
        <dbReference type="PROSITE" id="PS51123"/>
    </source>
</evidence>
<dbReference type="PANTHER" id="PTHR30329">
    <property type="entry name" value="STATOR ELEMENT OF FLAGELLAR MOTOR COMPLEX"/>
    <property type="match status" value="1"/>
</dbReference>
<keyword evidence="1 3" id="KW-0472">Membrane</keyword>
<evidence type="ECO:0000256" key="1">
    <source>
        <dbReference type="PROSITE-ProRule" id="PRU00473"/>
    </source>
</evidence>
<keyword evidence="3" id="KW-0812">Transmembrane</keyword>
<dbReference type="PANTHER" id="PTHR30329:SF21">
    <property type="entry name" value="LIPOPROTEIN YIAD-RELATED"/>
    <property type="match status" value="1"/>
</dbReference>
<dbReference type="InterPro" id="IPR036737">
    <property type="entry name" value="OmpA-like_sf"/>
</dbReference>
<dbReference type="CDD" id="cd07185">
    <property type="entry name" value="OmpA_C-like"/>
    <property type="match status" value="1"/>
</dbReference>
<evidence type="ECO:0000313" key="6">
    <source>
        <dbReference type="Proteomes" id="UP000252419"/>
    </source>
</evidence>
<organism evidence="5 6">
    <name type="scientific">Thalassospira xianhensis MCCC 1A02616</name>
    <dbReference type="NCBI Taxonomy" id="1177929"/>
    <lineage>
        <taxon>Bacteria</taxon>
        <taxon>Pseudomonadati</taxon>
        <taxon>Pseudomonadota</taxon>
        <taxon>Alphaproteobacteria</taxon>
        <taxon>Rhodospirillales</taxon>
        <taxon>Thalassospiraceae</taxon>
        <taxon>Thalassospira</taxon>
    </lineage>
</organism>
<dbReference type="Pfam" id="PF00691">
    <property type="entry name" value="OmpA"/>
    <property type="match status" value="1"/>
</dbReference>
<dbReference type="NCBIfam" id="NF006543">
    <property type="entry name" value="PRK09039.1-2"/>
    <property type="match status" value="1"/>
</dbReference>
<dbReference type="InterPro" id="IPR050330">
    <property type="entry name" value="Bact_OuterMem_StrucFunc"/>
</dbReference>
<comment type="caution">
    <text evidence="5">The sequence shown here is derived from an EMBL/GenBank/DDBJ whole genome shotgun (WGS) entry which is preliminary data.</text>
</comment>
<dbReference type="AlphaFoldDB" id="A0A367U5H2"/>
<proteinExistence type="predicted"/>
<accession>A0A367U5H2</accession>
<dbReference type="InterPro" id="IPR006665">
    <property type="entry name" value="OmpA-like"/>
</dbReference>
<dbReference type="SUPFAM" id="SSF103088">
    <property type="entry name" value="OmpA-like"/>
    <property type="match status" value="1"/>
</dbReference>
<dbReference type="PROSITE" id="PS51123">
    <property type="entry name" value="OMPA_2"/>
    <property type="match status" value="1"/>
</dbReference>
<name>A0A367U5H2_9PROT</name>
<evidence type="ECO:0000256" key="2">
    <source>
        <dbReference type="SAM" id="Coils"/>
    </source>
</evidence>
<feature type="domain" description="OmpA-like" evidence="4">
    <location>
        <begin position="261"/>
        <end position="387"/>
    </location>
</feature>
<evidence type="ECO:0000313" key="5">
    <source>
        <dbReference type="EMBL" id="RCK03438.1"/>
    </source>
</evidence>
<feature type="transmembrane region" description="Helical" evidence="3">
    <location>
        <begin position="21"/>
        <end position="43"/>
    </location>
</feature>
<feature type="coiled-coil region" evidence="2">
    <location>
        <begin position="54"/>
        <end position="225"/>
    </location>
</feature>
<reference evidence="5 6" key="1">
    <citation type="submission" date="2014-07" db="EMBL/GenBank/DDBJ databases">
        <title>Draft genome sequence of Thalassospira xianhensis P-4 (MCCC 1A02616).</title>
        <authorList>
            <person name="Lai Q."/>
            <person name="Shao Z."/>
        </authorList>
    </citation>
    <scope>NUCLEOTIDE SEQUENCE [LARGE SCALE GENOMIC DNA]</scope>
    <source>
        <strain evidence="5 6">MCCC 1A02616</strain>
    </source>
</reference>
<keyword evidence="2" id="KW-0175">Coiled coil</keyword>